<comment type="similarity">
    <text evidence="5">Belongs to the metallo-dependent hydrolases superfamily. Phosphotriesterase family.</text>
</comment>
<comment type="cofactor">
    <cofactor evidence="4">
        <name>a divalent metal cation</name>
        <dbReference type="ChEBI" id="CHEBI:60240"/>
    </cofactor>
    <text evidence="4">Binds 2 divalent metal cations per subunit.</text>
</comment>
<dbReference type="GO" id="GO:0016787">
    <property type="term" value="F:hydrolase activity"/>
    <property type="evidence" value="ECO:0007669"/>
    <property type="project" value="UniProtKB-KW"/>
</dbReference>
<feature type="binding site" evidence="4">
    <location>
        <position position="209"/>
    </location>
    <ligand>
        <name>Zn(2+)</name>
        <dbReference type="ChEBI" id="CHEBI:29105"/>
        <label>2</label>
    </ligand>
</feature>
<evidence type="ECO:0000256" key="4">
    <source>
        <dbReference type="PIRSR" id="PIRSR601559-51"/>
    </source>
</evidence>
<dbReference type="InterPro" id="IPR001559">
    <property type="entry name" value="Phosphotriesterase"/>
</dbReference>
<evidence type="ECO:0000313" key="6">
    <source>
        <dbReference type="EMBL" id="MBS4221741.1"/>
    </source>
</evidence>
<dbReference type="GO" id="GO:0008270">
    <property type="term" value="F:zinc ion binding"/>
    <property type="evidence" value="ECO:0007669"/>
    <property type="project" value="InterPro"/>
</dbReference>
<comment type="caution">
    <text evidence="6">The sequence shown here is derived from an EMBL/GenBank/DDBJ whole genome shotgun (WGS) entry which is preliminary data.</text>
</comment>
<dbReference type="InterPro" id="IPR032466">
    <property type="entry name" value="Metal_Hydrolase"/>
</dbReference>
<dbReference type="RefSeq" id="WP_213096742.1">
    <property type="nucleotide sequence ID" value="NZ_JAGYPN010000001.1"/>
</dbReference>
<feature type="binding site" description="via carbamate group" evidence="4">
    <location>
        <position position="148"/>
    </location>
    <ligand>
        <name>Zn(2+)</name>
        <dbReference type="ChEBI" id="CHEBI:29105"/>
        <label>1</label>
    </ligand>
</feature>
<evidence type="ECO:0000256" key="2">
    <source>
        <dbReference type="ARBA" id="ARBA00022801"/>
    </source>
</evidence>
<dbReference type="Pfam" id="PF02126">
    <property type="entry name" value="PTE"/>
    <property type="match status" value="1"/>
</dbReference>
<dbReference type="EMBL" id="JAGYPN010000001">
    <property type="protein sequence ID" value="MBS4221741.1"/>
    <property type="molecule type" value="Genomic_DNA"/>
</dbReference>
<keyword evidence="1 4" id="KW-0479">Metal-binding</keyword>
<name>A0A942UMP6_9BACI</name>
<sequence>MKPYVQTVLNKKSVSEIGFSQCHEHLFIAAGKPSSLNKFLQINDYNLTKIEVEEFKKNGGTLLVDAQPLGCGRMEENLVRLSKQTGVDIVASTGFHRLDFYEDNHWIFKFDETELADIFISEAQDGMFVGTDQADPKIQLTARAGMIKTAVSPNGIEFRNEKMFRASAEAQRQTGLPIMIHMEKGVDPFQVIQYFEERSVPLNALIICHLDRTHHDYYLHKEILATGVFVEYDTIGRFKYHDDTTEALLIENMIEAGFVRQILLSLDTTQERLGTYGGSIGLSYLLKKFLPYLKERGCPDSTIDILTVENPKQALLIGKEIERKARK</sequence>
<feature type="binding site" description="via carbamate group" evidence="4">
    <location>
        <position position="148"/>
    </location>
    <ligand>
        <name>Zn(2+)</name>
        <dbReference type="ChEBI" id="CHEBI:29105"/>
        <label>2</label>
    </ligand>
</feature>
<feature type="modified residue" description="N6-carboxylysine" evidence="3 5">
    <location>
        <position position="148"/>
    </location>
</feature>
<keyword evidence="7" id="KW-1185">Reference proteome</keyword>
<evidence type="ECO:0000313" key="7">
    <source>
        <dbReference type="Proteomes" id="UP000676456"/>
    </source>
</evidence>
<keyword evidence="2" id="KW-0378">Hydrolase</keyword>
<dbReference type="Proteomes" id="UP000676456">
    <property type="component" value="Unassembled WGS sequence"/>
</dbReference>
<dbReference type="PROSITE" id="PS51347">
    <property type="entry name" value="PHOSPHOTRIESTERASE_2"/>
    <property type="match status" value="1"/>
</dbReference>
<proteinExistence type="inferred from homology"/>
<reference evidence="6 7" key="1">
    <citation type="submission" date="2021-05" db="EMBL/GenBank/DDBJ databases">
        <title>Novel Bacillus species.</title>
        <authorList>
            <person name="Liu G."/>
        </authorList>
    </citation>
    <scope>NUCLEOTIDE SEQUENCE [LARGE SCALE GENOMIC DNA]</scope>
    <source>
        <strain evidence="6 7">FJAT-49682</strain>
    </source>
</reference>
<feature type="binding site" evidence="4">
    <location>
        <position position="23"/>
    </location>
    <ligand>
        <name>Zn(2+)</name>
        <dbReference type="ChEBI" id="CHEBI:29105"/>
        <label>1</label>
    </ligand>
</feature>
<dbReference type="PIRSF" id="PIRSF016839">
    <property type="entry name" value="PhP"/>
    <property type="match status" value="1"/>
</dbReference>
<dbReference type="PANTHER" id="PTHR10819:SF3">
    <property type="entry name" value="PHOSPHOTRIESTERASE-RELATED PROTEIN"/>
    <property type="match status" value="1"/>
</dbReference>
<organism evidence="6 7">
    <name type="scientific">Lederbergia citrea</name>
    <dbReference type="NCBI Taxonomy" id="2833581"/>
    <lineage>
        <taxon>Bacteria</taxon>
        <taxon>Bacillati</taxon>
        <taxon>Bacillota</taxon>
        <taxon>Bacilli</taxon>
        <taxon>Bacillales</taxon>
        <taxon>Bacillaceae</taxon>
        <taxon>Lederbergia</taxon>
    </lineage>
</organism>
<dbReference type="AlphaFoldDB" id="A0A942UMP6"/>
<gene>
    <name evidence="6" type="ORF">KHA91_03065</name>
</gene>
<feature type="binding site" evidence="4">
    <location>
        <position position="267"/>
    </location>
    <ligand>
        <name>Zn(2+)</name>
        <dbReference type="ChEBI" id="CHEBI:29105"/>
        <label>1</label>
    </ligand>
</feature>
<evidence type="ECO:0000256" key="5">
    <source>
        <dbReference type="PROSITE-ProRule" id="PRU00679"/>
    </source>
</evidence>
<dbReference type="Gene3D" id="3.20.20.140">
    <property type="entry name" value="Metal-dependent hydrolases"/>
    <property type="match status" value="1"/>
</dbReference>
<feature type="binding site" evidence="4">
    <location>
        <position position="181"/>
    </location>
    <ligand>
        <name>Zn(2+)</name>
        <dbReference type="ChEBI" id="CHEBI:29105"/>
        <label>2</label>
    </ligand>
</feature>
<feature type="binding site" evidence="4">
    <location>
        <position position="25"/>
    </location>
    <ligand>
        <name>Zn(2+)</name>
        <dbReference type="ChEBI" id="CHEBI:29105"/>
        <label>1</label>
    </ligand>
</feature>
<dbReference type="SUPFAM" id="SSF51556">
    <property type="entry name" value="Metallo-dependent hydrolases"/>
    <property type="match status" value="1"/>
</dbReference>
<dbReference type="PANTHER" id="PTHR10819">
    <property type="entry name" value="PHOSPHOTRIESTERASE-RELATED"/>
    <property type="match status" value="1"/>
</dbReference>
<evidence type="ECO:0008006" key="8">
    <source>
        <dbReference type="Google" id="ProtNLM"/>
    </source>
</evidence>
<evidence type="ECO:0000256" key="3">
    <source>
        <dbReference type="PIRSR" id="PIRSR601559-50"/>
    </source>
</evidence>
<evidence type="ECO:0000256" key="1">
    <source>
        <dbReference type="ARBA" id="ARBA00022723"/>
    </source>
</evidence>
<protein>
    <recommendedName>
        <fullName evidence="8">Aryldialkylphosphatase</fullName>
    </recommendedName>
</protein>
<accession>A0A942UMP6</accession>